<evidence type="ECO:0000313" key="1">
    <source>
        <dbReference type="EMBL" id="KAK7404220.1"/>
    </source>
</evidence>
<proteinExistence type="predicted"/>
<organism evidence="1 2">
    <name type="scientific">Psophocarpus tetragonolobus</name>
    <name type="common">Winged bean</name>
    <name type="synonym">Dolichos tetragonolobus</name>
    <dbReference type="NCBI Taxonomy" id="3891"/>
    <lineage>
        <taxon>Eukaryota</taxon>
        <taxon>Viridiplantae</taxon>
        <taxon>Streptophyta</taxon>
        <taxon>Embryophyta</taxon>
        <taxon>Tracheophyta</taxon>
        <taxon>Spermatophyta</taxon>
        <taxon>Magnoliopsida</taxon>
        <taxon>eudicotyledons</taxon>
        <taxon>Gunneridae</taxon>
        <taxon>Pentapetalae</taxon>
        <taxon>rosids</taxon>
        <taxon>fabids</taxon>
        <taxon>Fabales</taxon>
        <taxon>Fabaceae</taxon>
        <taxon>Papilionoideae</taxon>
        <taxon>50 kb inversion clade</taxon>
        <taxon>NPAAA clade</taxon>
        <taxon>indigoferoid/millettioid clade</taxon>
        <taxon>Phaseoleae</taxon>
        <taxon>Psophocarpus</taxon>
    </lineage>
</organism>
<dbReference type="Proteomes" id="UP001386955">
    <property type="component" value="Unassembled WGS sequence"/>
</dbReference>
<protein>
    <submittedName>
        <fullName evidence="1">Uncharacterized protein</fullName>
    </submittedName>
</protein>
<dbReference type="AlphaFoldDB" id="A0AAN9SRB4"/>
<comment type="caution">
    <text evidence="1">The sequence shown here is derived from an EMBL/GenBank/DDBJ whole genome shotgun (WGS) entry which is preliminary data.</text>
</comment>
<sequence length="73" mass="8034">MSSCVVDDSLELLSFSLSCLLVLGSFIDLDALCCAARVINLVFQASLRIWTRAALNEEIGDWRLEIGDWLVGS</sequence>
<name>A0AAN9SRB4_PSOTE</name>
<dbReference type="EMBL" id="JAYMYS010000002">
    <property type="protein sequence ID" value="KAK7404220.1"/>
    <property type="molecule type" value="Genomic_DNA"/>
</dbReference>
<accession>A0AAN9SRB4</accession>
<reference evidence="1 2" key="1">
    <citation type="submission" date="2024-01" db="EMBL/GenBank/DDBJ databases">
        <title>The genomes of 5 underutilized Papilionoideae crops provide insights into root nodulation and disease resistanc.</title>
        <authorList>
            <person name="Jiang F."/>
        </authorList>
    </citation>
    <scope>NUCLEOTIDE SEQUENCE [LARGE SCALE GENOMIC DNA]</scope>
    <source>
        <strain evidence="1">DUOXIRENSHENG_FW03</strain>
        <tissue evidence="1">Leaves</tissue>
    </source>
</reference>
<gene>
    <name evidence="1" type="ORF">VNO78_04913</name>
</gene>
<keyword evidence="2" id="KW-1185">Reference proteome</keyword>
<evidence type="ECO:0000313" key="2">
    <source>
        <dbReference type="Proteomes" id="UP001386955"/>
    </source>
</evidence>